<dbReference type="Proteomes" id="UP001195483">
    <property type="component" value="Unassembled WGS sequence"/>
</dbReference>
<evidence type="ECO:0000313" key="2">
    <source>
        <dbReference type="Proteomes" id="UP001195483"/>
    </source>
</evidence>
<dbReference type="EMBL" id="JAEAOA010001492">
    <property type="protein sequence ID" value="KAK3606030.1"/>
    <property type="molecule type" value="Genomic_DNA"/>
</dbReference>
<reference evidence="1" key="3">
    <citation type="submission" date="2023-05" db="EMBL/GenBank/DDBJ databases">
        <authorList>
            <person name="Smith C.H."/>
        </authorList>
    </citation>
    <scope>NUCLEOTIDE SEQUENCE</scope>
    <source>
        <strain evidence="1">CHS0354</strain>
        <tissue evidence="1">Mantle</tissue>
    </source>
</reference>
<dbReference type="AlphaFoldDB" id="A0AAE0WAA5"/>
<evidence type="ECO:0000313" key="1">
    <source>
        <dbReference type="EMBL" id="KAK3606030.1"/>
    </source>
</evidence>
<proteinExistence type="predicted"/>
<reference evidence="1" key="1">
    <citation type="journal article" date="2021" name="Genome Biol. Evol.">
        <title>A High-Quality Reference Genome for a Parasitic Bivalve with Doubly Uniparental Inheritance (Bivalvia: Unionida).</title>
        <authorList>
            <person name="Smith C.H."/>
        </authorList>
    </citation>
    <scope>NUCLEOTIDE SEQUENCE</scope>
    <source>
        <strain evidence="1">CHS0354</strain>
    </source>
</reference>
<sequence length="74" mass="8677">MDMNELRDMPVKKPVFKKTILETFYTMARKGDLFKHFGNIVEATYVHHSKLSLSLKGKDTIYTLFSEEHDLDIL</sequence>
<gene>
    <name evidence="1" type="ORF">CHS0354_025068</name>
</gene>
<reference evidence="1" key="2">
    <citation type="journal article" date="2021" name="Genome Biol. Evol.">
        <title>Developing a high-quality reference genome for a parasitic bivalve with doubly uniparental inheritance (Bivalvia: Unionida).</title>
        <authorList>
            <person name="Smith C.H."/>
        </authorList>
    </citation>
    <scope>NUCLEOTIDE SEQUENCE</scope>
    <source>
        <strain evidence="1">CHS0354</strain>
        <tissue evidence="1">Mantle</tissue>
    </source>
</reference>
<organism evidence="1 2">
    <name type="scientific">Potamilus streckersoni</name>
    <dbReference type="NCBI Taxonomy" id="2493646"/>
    <lineage>
        <taxon>Eukaryota</taxon>
        <taxon>Metazoa</taxon>
        <taxon>Spiralia</taxon>
        <taxon>Lophotrochozoa</taxon>
        <taxon>Mollusca</taxon>
        <taxon>Bivalvia</taxon>
        <taxon>Autobranchia</taxon>
        <taxon>Heteroconchia</taxon>
        <taxon>Palaeoheterodonta</taxon>
        <taxon>Unionida</taxon>
        <taxon>Unionoidea</taxon>
        <taxon>Unionidae</taxon>
        <taxon>Ambleminae</taxon>
        <taxon>Lampsilini</taxon>
        <taxon>Potamilus</taxon>
    </lineage>
</organism>
<comment type="caution">
    <text evidence="1">The sequence shown here is derived from an EMBL/GenBank/DDBJ whole genome shotgun (WGS) entry which is preliminary data.</text>
</comment>
<keyword evidence="2" id="KW-1185">Reference proteome</keyword>
<protein>
    <submittedName>
        <fullName evidence="1">Uncharacterized protein</fullName>
    </submittedName>
</protein>
<accession>A0AAE0WAA5</accession>
<name>A0AAE0WAA5_9BIVA</name>